<dbReference type="Pfam" id="PF16242">
    <property type="entry name" value="Pyrid_ox_like"/>
    <property type="match status" value="1"/>
</dbReference>
<keyword evidence="3" id="KW-1185">Reference proteome</keyword>
<dbReference type="PROSITE" id="PS50231">
    <property type="entry name" value="RICIN_B_LECTIN"/>
    <property type="match status" value="1"/>
</dbReference>
<dbReference type="InterPro" id="IPR038725">
    <property type="entry name" value="YdaG_split_barrel_FMN-bd"/>
</dbReference>
<evidence type="ECO:0000313" key="2">
    <source>
        <dbReference type="EMBL" id="BCJ93683.1"/>
    </source>
</evidence>
<dbReference type="RefSeq" id="WP_184092920.1">
    <property type="nucleotide sequence ID" value="NZ_AP023367.1"/>
</dbReference>
<protein>
    <submittedName>
        <fullName evidence="2">Pyridoxamine 5'-phosphate oxidase</fullName>
    </submittedName>
</protein>
<evidence type="ECO:0000313" key="3">
    <source>
        <dbReference type="Proteomes" id="UP000515561"/>
    </source>
</evidence>
<proteinExistence type="predicted"/>
<dbReference type="PANTHER" id="PTHR34818">
    <property type="entry name" value="PROTEIN BLI-3"/>
    <property type="match status" value="1"/>
</dbReference>
<dbReference type="KEGG" id="acel:acsn021_12520"/>
<evidence type="ECO:0000259" key="1">
    <source>
        <dbReference type="Pfam" id="PF16242"/>
    </source>
</evidence>
<dbReference type="AlphaFoldDB" id="A0A6S6QQT1"/>
<dbReference type="EMBL" id="AP023367">
    <property type="protein sequence ID" value="BCJ93683.1"/>
    <property type="molecule type" value="Genomic_DNA"/>
</dbReference>
<dbReference type="InterPro" id="IPR052917">
    <property type="entry name" value="Stress-Dev_Protein"/>
</dbReference>
<accession>A0A6S6QQT1</accession>
<feature type="domain" description="General stress protein FMN-binding split barrel" evidence="1">
    <location>
        <begin position="6"/>
        <end position="135"/>
    </location>
</feature>
<dbReference type="PANTHER" id="PTHR34818:SF1">
    <property type="entry name" value="PROTEIN BLI-3"/>
    <property type="match status" value="1"/>
</dbReference>
<dbReference type="Gene3D" id="2.30.110.10">
    <property type="entry name" value="Electron Transport, Fmn-binding Protein, Chain A"/>
    <property type="match status" value="1"/>
</dbReference>
<dbReference type="SUPFAM" id="SSF50475">
    <property type="entry name" value="FMN-binding split barrel"/>
    <property type="match status" value="1"/>
</dbReference>
<dbReference type="Proteomes" id="UP000515561">
    <property type="component" value="Chromosome"/>
</dbReference>
<dbReference type="InterPro" id="IPR012349">
    <property type="entry name" value="Split_barrel_FMN-bd"/>
</dbReference>
<reference evidence="2 3" key="1">
    <citation type="journal article" date="2016" name="Int. J. Syst. Evol. Microbiol.">
        <title>Descriptions of Anaerotaenia torta gen. nov., sp. nov. and Anaerocolumna cellulosilytica gen. nov., sp. nov. isolated from a methanogenic reactor of cattle waste.</title>
        <authorList>
            <person name="Uek A."/>
            <person name="Ohtaki Y."/>
            <person name="Kaku N."/>
            <person name="Ueki K."/>
        </authorList>
    </citation>
    <scope>NUCLEOTIDE SEQUENCE [LARGE SCALE GENOMIC DNA]</scope>
    <source>
        <strain evidence="2 3">SN021</strain>
    </source>
</reference>
<name>A0A6S6QQT1_9FIRM</name>
<gene>
    <name evidence="2" type="ORF">acsn021_12520</name>
</gene>
<organism evidence="2 3">
    <name type="scientific">Anaerocolumna cellulosilytica</name>
    <dbReference type="NCBI Taxonomy" id="433286"/>
    <lineage>
        <taxon>Bacteria</taxon>
        <taxon>Bacillati</taxon>
        <taxon>Bacillota</taxon>
        <taxon>Clostridia</taxon>
        <taxon>Lachnospirales</taxon>
        <taxon>Lachnospiraceae</taxon>
        <taxon>Anaerocolumna</taxon>
    </lineage>
</organism>
<sequence>MNDKIMKDIISLIENSSECVVCSVDENDFPNAKTMFKAENAGAKMIWFSTNLSAIRTQLWLKNSKACVYFNDSHNFKGVMLTGCMQVLTDDQTKQRFWKQGDEKYYSLGVTDPDYCILCFTSENGNFYNAGEKYTFSICDNISITPYKYDKKWIPEELSNINI</sequence>